<evidence type="ECO:0000313" key="2">
    <source>
        <dbReference type="EMBL" id="TFV39127.1"/>
    </source>
</evidence>
<reference evidence="2 3" key="1">
    <citation type="submission" date="2019-03" db="EMBL/GenBank/DDBJ databases">
        <title>Bradyrhizobium diversity isolated from nodules of Chamaecrista fasciculata.</title>
        <authorList>
            <person name="Klepa M.S."/>
            <person name="Urquiaga M.O."/>
            <person name="Hungria M."/>
            <person name="Delamuta J.R."/>
        </authorList>
    </citation>
    <scope>NUCLEOTIDE SEQUENCE [LARGE SCALE GENOMIC DNA]</scope>
    <source>
        <strain evidence="2 3">CNPSo 3448</strain>
    </source>
</reference>
<comment type="caution">
    <text evidence="2">The sequence shown here is derived from an EMBL/GenBank/DDBJ whole genome shotgun (WGS) entry which is preliminary data.</text>
</comment>
<evidence type="ECO:0000259" key="1">
    <source>
        <dbReference type="Pfam" id="PF20109"/>
    </source>
</evidence>
<dbReference type="AlphaFoldDB" id="A0A4Y9L8W3"/>
<sequence>MPEFDWRSPESYKSLQDADVTDIAWECLRRNADYRREYEAMIASSPDGAVTEEFRRKWGICFRPYPAEVVRRADDLLGA</sequence>
<protein>
    <recommendedName>
        <fullName evidence="1">Transcriptional regulator-like domain-containing protein</fullName>
    </recommendedName>
</protein>
<dbReference type="EMBL" id="SPQT01000037">
    <property type="protein sequence ID" value="TFV39127.1"/>
    <property type="molecule type" value="Genomic_DNA"/>
</dbReference>
<feature type="domain" description="Transcriptional regulator-like" evidence="1">
    <location>
        <begin position="5"/>
        <end position="63"/>
    </location>
</feature>
<accession>A0A4Y9L8W3</accession>
<organism evidence="2 3">
    <name type="scientific">Bradyrhizobium niftali</name>
    <dbReference type="NCBI Taxonomy" id="2560055"/>
    <lineage>
        <taxon>Bacteria</taxon>
        <taxon>Pseudomonadati</taxon>
        <taxon>Pseudomonadota</taxon>
        <taxon>Alphaproteobacteria</taxon>
        <taxon>Hyphomicrobiales</taxon>
        <taxon>Nitrobacteraceae</taxon>
        <taxon>Bradyrhizobium</taxon>
    </lineage>
</organism>
<dbReference type="Pfam" id="PF20109">
    <property type="entry name" value="Trans_reg_dom"/>
    <property type="match status" value="1"/>
</dbReference>
<dbReference type="Proteomes" id="UP000297966">
    <property type="component" value="Unassembled WGS sequence"/>
</dbReference>
<name>A0A4Y9L8W3_9BRAD</name>
<dbReference type="OrthoDB" id="8654520at2"/>
<dbReference type="RefSeq" id="WP_135178909.1">
    <property type="nucleotide sequence ID" value="NZ_SPQT01000037.1"/>
</dbReference>
<evidence type="ECO:0000313" key="3">
    <source>
        <dbReference type="Proteomes" id="UP000297966"/>
    </source>
</evidence>
<keyword evidence="3" id="KW-1185">Reference proteome</keyword>
<dbReference type="InterPro" id="IPR045465">
    <property type="entry name" value="Trans_reg_dom"/>
</dbReference>
<gene>
    <name evidence="2" type="ORF">E4K65_40835</name>
</gene>
<proteinExistence type="predicted"/>